<dbReference type="InterPro" id="IPR001083">
    <property type="entry name" value="Cu_fist_DNA-bd_dom"/>
</dbReference>
<dbReference type="PROSITE" id="PS00463">
    <property type="entry name" value="ZN2_CY6_FUNGAL_1"/>
    <property type="match status" value="1"/>
</dbReference>
<dbReference type="GO" id="GO:0005634">
    <property type="term" value="C:nucleus"/>
    <property type="evidence" value="ECO:0007669"/>
    <property type="project" value="UniProtKB-SubCell"/>
</dbReference>
<dbReference type="Gene3D" id="4.10.240.10">
    <property type="entry name" value="Zn(2)-C6 fungal-type DNA-binding domain"/>
    <property type="match status" value="1"/>
</dbReference>
<evidence type="ECO:0000256" key="3">
    <source>
        <dbReference type="ARBA" id="ARBA00023242"/>
    </source>
</evidence>
<dbReference type="AlphaFoldDB" id="A0A0C3CL43"/>
<dbReference type="InParanoid" id="A0A0C3CL43"/>
<evidence type="ECO:0000256" key="4">
    <source>
        <dbReference type="SAM" id="MobiDB-lite"/>
    </source>
</evidence>
<dbReference type="SMART" id="SM00066">
    <property type="entry name" value="GAL4"/>
    <property type="match status" value="1"/>
</dbReference>
<feature type="domain" description="Copper-fist" evidence="6">
    <location>
        <begin position="29"/>
        <end position="59"/>
    </location>
</feature>
<dbReference type="OrthoDB" id="4898680at2759"/>
<evidence type="ECO:0008006" key="9">
    <source>
        <dbReference type="Google" id="ProtNLM"/>
    </source>
</evidence>
<dbReference type="GO" id="GO:0005507">
    <property type="term" value="F:copper ion binding"/>
    <property type="evidence" value="ECO:0007669"/>
    <property type="project" value="InterPro"/>
</dbReference>
<dbReference type="Proteomes" id="UP000054321">
    <property type="component" value="Unassembled WGS sequence"/>
</dbReference>
<keyword evidence="8" id="KW-1185">Reference proteome</keyword>
<dbReference type="PROSITE" id="PS50073">
    <property type="entry name" value="COPPER_FIST_2"/>
    <property type="match status" value="1"/>
</dbReference>
<name>A0A0C3CL43_OIDMZ</name>
<gene>
    <name evidence="7" type="ORF">OIDMADRAFT_125761</name>
</gene>
<dbReference type="InterPro" id="IPR001138">
    <property type="entry name" value="Zn2Cys6_DnaBD"/>
</dbReference>
<keyword evidence="3" id="KW-0539">Nucleus</keyword>
<proteinExistence type="predicted"/>
<dbReference type="GO" id="GO:0003677">
    <property type="term" value="F:DNA binding"/>
    <property type="evidence" value="ECO:0007669"/>
    <property type="project" value="InterPro"/>
</dbReference>
<evidence type="ECO:0000313" key="7">
    <source>
        <dbReference type="EMBL" id="KIM99688.1"/>
    </source>
</evidence>
<dbReference type="EMBL" id="KN832878">
    <property type="protein sequence ID" value="KIM99688.1"/>
    <property type="molecule type" value="Genomic_DNA"/>
</dbReference>
<evidence type="ECO:0000259" key="6">
    <source>
        <dbReference type="PROSITE" id="PS50073"/>
    </source>
</evidence>
<dbReference type="InterPro" id="IPR007219">
    <property type="entry name" value="XnlR_reg_dom"/>
</dbReference>
<reference evidence="7 8" key="1">
    <citation type="submission" date="2014-04" db="EMBL/GenBank/DDBJ databases">
        <authorList>
            <consortium name="DOE Joint Genome Institute"/>
            <person name="Kuo A."/>
            <person name="Martino E."/>
            <person name="Perotto S."/>
            <person name="Kohler A."/>
            <person name="Nagy L.G."/>
            <person name="Floudas D."/>
            <person name="Copeland A."/>
            <person name="Barry K.W."/>
            <person name="Cichocki N."/>
            <person name="Veneault-Fourrey C."/>
            <person name="LaButti K."/>
            <person name="Lindquist E.A."/>
            <person name="Lipzen A."/>
            <person name="Lundell T."/>
            <person name="Morin E."/>
            <person name="Murat C."/>
            <person name="Sun H."/>
            <person name="Tunlid A."/>
            <person name="Henrissat B."/>
            <person name="Grigoriev I.V."/>
            <person name="Hibbett D.S."/>
            <person name="Martin F."/>
            <person name="Nordberg H.P."/>
            <person name="Cantor M.N."/>
            <person name="Hua S.X."/>
        </authorList>
    </citation>
    <scope>NUCLEOTIDE SEQUENCE [LARGE SCALE GENOMIC DNA]</scope>
    <source>
        <strain evidence="7 8">Zn</strain>
    </source>
</reference>
<dbReference type="HOGENOM" id="CLU_013296_2_1_1"/>
<dbReference type="InterPro" id="IPR050613">
    <property type="entry name" value="Sec_Metabolite_Reg"/>
</dbReference>
<organism evidence="7 8">
    <name type="scientific">Oidiodendron maius (strain Zn)</name>
    <dbReference type="NCBI Taxonomy" id="913774"/>
    <lineage>
        <taxon>Eukaryota</taxon>
        <taxon>Fungi</taxon>
        <taxon>Dikarya</taxon>
        <taxon>Ascomycota</taxon>
        <taxon>Pezizomycotina</taxon>
        <taxon>Leotiomycetes</taxon>
        <taxon>Leotiomycetes incertae sedis</taxon>
        <taxon>Myxotrichaceae</taxon>
        <taxon>Oidiodendron</taxon>
    </lineage>
</organism>
<feature type="domain" description="Zn(2)-C6 fungal-type" evidence="5">
    <location>
        <begin position="12"/>
        <end position="44"/>
    </location>
</feature>
<comment type="subcellular location">
    <subcellularLocation>
        <location evidence="1">Nucleus</location>
    </subcellularLocation>
</comment>
<keyword evidence="2" id="KW-0479">Metal-binding</keyword>
<evidence type="ECO:0000259" key="5">
    <source>
        <dbReference type="PROSITE" id="PS50048"/>
    </source>
</evidence>
<dbReference type="PROSITE" id="PS50048">
    <property type="entry name" value="ZN2_CY6_FUNGAL_2"/>
    <property type="match status" value="1"/>
</dbReference>
<dbReference type="SMART" id="SM00906">
    <property type="entry name" value="Fungal_trans"/>
    <property type="match status" value="1"/>
</dbReference>
<dbReference type="GO" id="GO:0008270">
    <property type="term" value="F:zinc ion binding"/>
    <property type="evidence" value="ECO:0007669"/>
    <property type="project" value="InterPro"/>
</dbReference>
<protein>
    <recommendedName>
        <fullName evidence="9">Zn(2)-C6 fungal-type domain-containing protein</fullName>
    </recommendedName>
</protein>
<evidence type="ECO:0000256" key="2">
    <source>
        <dbReference type="ARBA" id="ARBA00022723"/>
    </source>
</evidence>
<evidence type="ECO:0000256" key="1">
    <source>
        <dbReference type="ARBA" id="ARBA00004123"/>
    </source>
</evidence>
<dbReference type="Pfam" id="PF00172">
    <property type="entry name" value="Zn_clus"/>
    <property type="match status" value="1"/>
</dbReference>
<dbReference type="SUPFAM" id="SSF57701">
    <property type="entry name" value="Zn2/Cys6 DNA-binding domain"/>
    <property type="match status" value="1"/>
</dbReference>
<dbReference type="InterPro" id="IPR036864">
    <property type="entry name" value="Zn2-C6_fun-type_DNA-bd_sf"/>
</dbReference>
<dbReference type="Pfam" id="PF04082">
    <property type="entry name" value="Fungal_trans"/>
    <property type="match status" value="1"/>
</dbReference>
<feature type="region of interest" description="Disordered" evidence="4">
    <location>
        <begin position="46"/>
        <end position="69"/>
    </location>
</feature>
<dbReference type="CDD" id="cd00067">
    <property type="entry name" value="GAL4"/>
    <property type="match status" value="1"/>
</dbReference>
<dbReference type="PANTHER" id="PTHR31001">
    <property type="entry name" value="UNCHARACTERIZED TRANSCRIPTIONAL REGULATORY PROTEIN"/>
    <property type="match status" value="1"/>
</dbReference>
<sequence>MATPRRNGQLSSCEPCRISKLRCDHTSPACGRCVRGGRSHLCVYHPAPMSRPKPSKPPAAQKPRKRLSDSVALSNARGHSALLTPSSLPALSSTVEPRKDQHFADWCRRETISSTPGFLGLTSHTAIFREGRYNLPIEEPRRSEGPWTSSDLTGPDRSQIEQGAHVLLLLEHISLYRNILESPYNIPKATVIGSPVLRRLCESFEELYQGSINTAEDRLSAALKLSERIFENTSTPIVTNASMTFTEYISRIAHRWEAIGMFFCRMGMICRFIPSDDAVFQQEGIPIRDKKGYYALTIKVSSICLQICDRLGLINDPLCWLTLQSTMLLSHTYGMGDHCAWQSLGDLTTILFALGYHQLESDENVPFFLTELRKRVMVSAYCIDKELATFLGRPPRICQRYCDLIPPFDLTYDEIVADSEERDAALAKLSEDGRNPEGFLISRAWPRLFLMLNMHKENILELSLNRRTDNIVERVEKLIGESLKIRAELPPCLLLDEPSQSNLEFPIECIHLEFIYLDFLLYRTLFKRTGNEPVALIHTSLEIINMLHIIIAKLARSRKMAHWLGTDLYNIGMPAAAVLTIELLRCSQPRSQSMLPSSTQLSRSEIIHKLSLFVLNLETFIWPGEGDYEMAKQAATALRNVLDRVLCPEPVQPLSSVSPDSSTPDLLGGGDMPLVDETDFMVWLENADWGQESWLNYS</sequence>
<accession>A0A0C3CL43</accession>
<dbReference type="STRING" id="913774.A0A0C3CL43"/>
<dbReference type="GO" id="GO:0000981">
    <property type="term" value="F:DNA-binding transcription factor activity, RNA polymerase II-specific"/>
    <property type="evidence" value="ECO:0007669"/>
    <property type="project" value="InterPro"/>
</dbReference>
<dbReference type="GO" id="GO:0006351">
    <property type="term" value="P:DNA-templated transcription"/>
    <property type="evidence" value="ECO:0007669"/>
    <property type="project" value="InterPro"/>
</dbReference>
<evidence type="ECO:0000313" key="8">
    <source>
        <dbReference type="Proteomes" id="UP000054321"/>
    </source>
</evidence>
<dbReference type="PANTHER" id="PTHR31001:SF53">
    <property type="entry name" value="ZN(II)2CYS6 TRANSCRIPTION FACTOR (EUROFUNG)"/>
    <property type="match status" value="1"/>
</dbReference>
<reference evidence="8" key="2">
    <citation type="submission" date="2015-01" db="EMBL/GenBank/DDBJ databases">
        <title>Evolutionary Origins and Diversification of the Mycorrhizal Mutualists.</title>
        <authorList>
            <consortium name="DOE Joint Genome Institute"/>
            <consortium name="Mycorrhizal Genomics Consortium"/>
            <person name="Kohler A."/>
            <person name="Kuo A."/>
            <person name="Nagy L.G."/>
            <person name="Floudas D."/>
            <person name="Copeland A."/>
            <person name="Barry K.W."/>
            <person name="Cichocki N."/>
            <person name="Veneault-Fourrey C."/>
            <person name="LaButti K."/>
            <person name="Lindquist E.A."/>
            <person name="Lipzen A."/>
            <person name="Lundell T."/>
            <person name="Morin E."/>
            <person name="Murat C."/>
            <person name="Riley R."/>
            <person name="Ohm R."/>
            <person name="Sun H."/>
            <person name="Tunlid A."/>
            <person name="Henrissat B."/>
            <person name="Grigoriev I.V."/>
            <person name="Hibbett D.S."/>
            <person name="Martin F."/>
        </authorList>
    </citation>
    <scope>NUCLEOTIDE SEQUENCE [LARGE SCALE GENOMIC DNA]</scope>
    <source>
        <strain evidence="8">Zn</strain>
    </source>
</reference>
<dbReference type="CDD" id="cd12148">
    <property type="entry name" value="fungal_TF_MHR"/>
    <property type="match status" value="1"/>
</dbReference>